<evidence type="ECO:0000256" key="3">
    <source>
        <dbReference type="ARBA" id="ARBA00022989"/>
    </source>
</evidence>
<evidence type="ECO:0000256" key="5">
    <source>
        <dbReference type="SAM" id="Phobius"/>
    </source>
</evidence>
<evidence type="ECO:0000256" key="2">
    <source>
        <dbReference type="ARBA" id="ARBA00022692"/>
    </source>
</evidence>
<dbReference type="InterPro" id="IPR050997">
    <property type="entry name" value="MAPEG"/>
</dbReference>
<dbReference type="Proteomes" id="UP000243797">
    <property type="component" value="Unassembled WGS sequence"/>
</dbReference>
<dbReference type="Gene3D" id="1.20.120.550">
    <property type="entry name" value="Membrane associated eicosanoid/glutathione metabolism-like domain"/>
    <property type="match status" value="1"/>
</dbReference>
<evidence type="ECO:0000313" key="6">
    <source>
        <dbReference type="EMBL" id="PNS17451.1"/>
    </source>
</evidence>
<dbReference type="SUPFAM" id="SSF161084">
    <property type="entry name" value="MAPEG domain-like"/>
    <property type="match status" value="1"/>
</dbReference>
<evidence type="ECO:0000313" key="7">
    <source>
        <dbReference type="Proteomes" id="UP000243797"/>
    </source>
</evidence>
<dbReference type="GO" id="GO:0004602">
    <property type="term" value="F:glutathione peroxidase activity"/>
    <property type="evidence" value="ECO:0007669"/>
    <property type="project" value="TreeGrafter"/>
</dbReference>
<evidence type="ECO:0000256" key="1">
    <source>
        <dbReference type="ARBA" id="ARBA00004141"/>
    </source>
</evidence>
<keyword evidence="2 5" id="KW-0812">Transmembrane</keyword>
<dbReference type="InParanoid" id="A0A2K1QQY3"/>
<name>A0A2K1QQY3_9PEZI</name>
<dbReference type="Pfam" id="PF01124">
    <property type="entry name" value="MAPEG"/>
    <property type="match status" value="1"/>
</dbReference>
<dbReference type="GO" id="GO:0005635">
    <property type="term" value="C:nuclear envelope"/>
    <property type="evidence" value="ECO:0007669"/>
    <property type="project" value="TreeGrafter"/>
</dbReference>
<dbReference type="PANTHER" id="PTHR10250">
    <property type="entry name" value="MICROSOMAL GLUTATHIONE S-TRANSFERASE"/>
    <property type="match status" value="1"/>
</dbReference>
<sequence length="158" mass="16822">MATTLTIAPEYGYVLLTASLTTLNAFWHGGRISAFRKAAGLSYPTPYADSAHLSAASTDPSKKQALYLFNCAQRAHGNFLENQTTLLTTMLVSGVQYPLVAAGLGLVWNLGRVVYAVGYTRADQSNGKGRLVGSFFWFAQLGLIGLTGWTGGKIAGLV</sequence>
<keyword evidence="7" id="KW-1185">Reference proteome</keyword>
<keyword evidence="6" id="KW-0808">Transferase</keyword>
<dbReference type="GO" id="GO:0005783">
    <property type="term" value="C:endoplasmic reticulum"/>
    <property type="evidence" value="ECO:0007669"/>
    <property type="project" value="TreeGrafter"/>
</dbReference>
<dbReference type="InterPro" id="IPR001129">
    <property type="entry name" value="Membr-assoc_MAPEG"/>
</dbReference>
<proteinExistence type="predicted"/>
<keyword evidence="4 5" id="KW-0472">Membrane</keyword>
<feature type="transmembrane region" description="Helical" evidence="5">
    <location>
        <begin position="131"/>
        <end position="152"/>
    </location>
</feature>
<protein>
    <submittedName>
        <fullName evidence="6">Microsomal glutathione S-transferase 3</fullName>
    </submittedName>
</protein>
<comment type="subcellular location">
    <subcellularLocation>
        <location evidence="1">Membrane</location>
        <topology evidence="1">Multi-pass membrane protein</topology>
    </subcellularLocation>
</comment>
<reference evidence="6 7" key="1">
    <citation type="submission" date="2017-06" db="EMBL/GenBank/DDBJ databases">
        <title>Draft genome sequence of a variant of Elsinoe murrayae.</title>
        <authorList>
            <person name="Cheng Q."/>
        </authorList>
    </citation>
    <scope>NUCLEOTIDE SEQUENCE [LARGE SCALE GENOMIC DNA]</scope>
    <source>
        <strain evidence="6 7">CQ-2017a</strain>
    </source>
</reference>
<dbReference type="STRING" id="2082308.A0A2K1QQY3"/>
<dbReference type="GO" id="GO:0004364">
    <property type="term" value="F:glutathione transferase activity"/>
    <property type="evidence" value="ECO:0007669"/>
    <property type="project" value="TreeGrafter"/>
</dbReference>
<dbReference type="OrthoDB" id="410651at2759"/>
<accession>A0A2K1QQY3</accession>
<dbReference type="AlphaFoldDB" id="A0A2K1QQY3"/>
<dbReference type="EMBL" id="NKHZ01000051">
    <property type="protein sequence ID" value="PNS17451.1"/>
    <property type="molecule type" value="Genomic_DNA"/>
</dbReference>
<dbReference type="PANTHER" id="PTHR10250:SF26">
    <property type="entry name" value="GLUTATHIONE S-TRANSFERASE 3, MITOCHONDRIAL"/>
    <property type="match status" value="1"/>
</dbReference>
<keyword evidence="3 5" id="KW-1133">Transmembrane helix</keyword>
<evidence type="ECO:0000256" key="4">
    <source>
        <dbReference type="ARBA" id="ARBA00023136"/>
    </source>
</evidence>
<comment type="caution">
    <text evidence="6">The sequence shown here is derived from an EMBL/GenBank/DDBJ whole genome shotgun (WGS) entry which is preliminary data.</text>
</comment>
<feature type="transmembrane region" description="Helical" evidence="5">
    <location>
        <begin position="97"/>
        <end position="119"/>
    </location>
</feature>
<dbReference type="InterPro" id="IPR023352">
    <property type="entry name" value="MAPEG-like_dom_sf"/>
</dbReference>
<organism evidence="6 7">
    <name type="scientific">Sphaceloma murrayae</name>
    <dbReference type="NCBI Taxonomy" id="2082308"/>
    <lineage>
        <taxon>Eukaryota</taxon>
        <taxon>Fungi</taxon>
        <taxon>Dikarya</taxon>
        <taxon>Ascomycota</taxon>
        <taxon>Pezizomycotina</taxon>
        <taxon>Dothideomycetes</taxon>
        <taxon>Dothideomycetidae</taxon>
        <taxon>Myriangiales</taxon>
        <taxon>Elsinoaceae</taxon>
        <taxon>Sphaceloma</taxon>
    </lineage>
</organism>
<dbReference type="GO" id="GO:0016020">
    <property type="term" value="C:membrane"/>
    <property type="evidence" value="ECO:0007669"/>
    <property type="project" value="UniProtKB-SubCell"/>
</dbReference>
<gene>
    <name evidence="6" type="ORF">CAC42_7134</name>
</gene>